<evidence type="ECO:0000313" key="4">
    <source>
        <dbReference type="Proteomes" id="UP001305521"/>
    </source>
</evidence>
<feature type="signal peptide" evidence="1">
    <location>
        <begin position="1"/>
        <end position="18"/>
    </location>
</feature>
<name>A0ABZ0PPD0_9PROT</name>
<dbReference type="InterPro" id="IPR006665">
    <property type="entry name" value="OmpA-like"/>
</dbReference>
<keyword evidence="1" id="KW-0732">Signal</keyword>
<dbReference type="Pfam" id="PF00691">
    <property type="entry name" value="OmpA"/>
    <property type="match status" value="1"/>
</dbReference>
<proteinExistence type="predicted"/>
<sequence length="149" mass="15720">MPRRRLFLALLLPLPALAQPLGTPATPPVALPPMPPLNLPRGITALPQGIWRVAFPAERDTLEAEQRAALERLGAALQASSIGRILLNSEASGGEDLSSHRRLTLARARAVKAALVAGGLAENRVDIRALGRTPSGRDAVDVLSPTAPR</sequence>
<evidence type="ECO:0000313" key="3">
    <source>
        <dbReference type="EMBL" id="WPB87589.1"/>
    </source>
</evidence>
<dbReference type="RefSeq" id="WP_318651541.1">
    <property type="nucleotide sequence ID" value="NZ_CP137852.1"/>
</dbReference>
<dbReference type="Gene3D" id="3.30.1330.60">
    <property type="entry name" value="OmpA-like domain"/>
    <property type="match status" value="1"/>
</dbReference>
<keyword evidence="4" id="KW-1185">Reference proteome</keyword>
<protein>
    <recommendedName>
        <fullName evidence="2">OmpA-like domain-containing protein</fullName>
    </recommendedName>
</protein>
<dbReference type="SUPFAM" id="SSF103088">
    <property type="entry name" value="OmpA-like"/>
    <property type="match status" value="1"/>
</dbReference>
<dbReference type="Proteomes" id="UP001305521">
    <property type="component" value="Chromosome"/>
</dbReference>
<feature type="chain" id="PRO_5047549921" description="OmpA-like domain-containing protein" evidence="1">
    <location>
        <begin position="19"/>
        <end position="149"/>
    </location>
</feature>
<dbReference type="EMBL" id="CP137852">
    <property type="protein sequence ID" value="WPB87589.1"/>
    <property type="molecule type" value="Genomic_DNA"/>
</dbReference>
<evidence type="ECO:0000256" key="1">
    <source>
        <dbReference type="SAM" id="SignalP"/>
    </source>
</evidence>
<feature type="domain" description="OmpA-like" evidence="2">
    <location>
        <begin position="55"/>
        <end position="133"/>
    </location>
</feature>
<organism evidence="3 4">
    <name type="scientific">Sediminicoccus rosea</name>
    <dbReference type="NCBI Taxonomy" id="1225128"/>
    <lineage>
        <taxon>Bacteria</taxon>
        <taxon>Pseudomonadati</taxon>
        <taxon>Pseudomonadota</taxon>
        <taxon>Alphaproteobacteria</taxon>
        <taxon>Acetobacterales</taxon>
        <taxon>Roseomonadaceae</taxon>
        <taxon>Sediminicoccus</taxon>
    </lineage>
</organism>
<gene>
    <name evidence="3" type="ORF">R9Z33_12070</name>
</gene>
<accession>A0ABZ0PPD0</accession>
<dbReference type="InterPro" id="IPR036737">
    <property type="entry name" value="OmpA-like_sf"/>
</dbReference>
<evidence type="ECO:0000259" key="2">
    <source>
        <dbReference type="Pfam" id="PF00691"/>
    </source>
</evidence>
<reference evidence="3 4" key="1">
    <citation type="submission" date="2023-11" db="EMBL/GenBank/DDBJ databases">
        <title>Arctic aerobic anoxygenic photoheterotroph Sediminicoccus rosea KRV36 adapts its photosynthesis to long days of polar summer.</title>
        <authorList>
            <person name="Tomasch J."/>
            <person name="Kopejtka K."/>
            <person name="Bily T."/>
            <person name="Gardiner A.T."/>
            <person name="Gardian Z."/>
            <person name="Shivaramu S."/>
            <person name="Koblizek M."/>
            <person name="Engelhardt F."/>
            <person name="Kaftan D."/>
        </authorList>
    </citation>
    <scope>NUCLEOTIDE SEQUENCE [LARGE SCALE GENOMIC DNA]</scope>
    <source>
        <strain evidence="3 4">R-30</strain>
    </source>
</reference>